<keyword evidence="12" id="KW-1185">Reference proteome</keyword>
<comment type="subcellular location">
    <subcellularLocation>
        <location evidence="1">Cell inner membrane</location>
        <topology evidence="1">Multi-pass membrane protein</topology>
    </subcellularLocation>
</comment>
<evidence type="ECO:0000256" key="7">
    <source>
        <dbReference type="SAM" id="Phobius"/>
    </source>
</evidence>
<evidence type="ECO:0000259" key="10">
    <source>
        <dbReference type="PROSITE" id="PS50885"/>
    </source>
</evidence>
<evidence type="ECO:0000256" key="1">
    <source>
        <dbReference type="ARBA" id="ARBA00004429"/>
    </source>
</evidence>
<feature type="domain" description="Methyl-accepting transducer" evidence="8">
    <location>
        <begin position="367"/>
        <end position="603"/>
    </location>
</feature>
<keyword evidence="2" id="KW-0997">Cell inner membrane</keyword>
<dbReference type="SMART" id="SM00304">
    <property type="entry name" value="HAMP"/>
    <property type="match status" value="1"/>
</dbReference>
<dbReference type="PROSITE" id="PS50192">
    <property type="entry name" value="T_SNARE"/>
    <property type="match status" value="1"/>
</dbReference>
<dbReference type="PROSITE" id="PS50885">
    <property type="entry name" value="HAMP"/>
    <property type="match status" value="1"/>
</dbReference>
<evidence type="ECO:0000259" key="8">
    <source>
        <dbReference type="PROSITE" id="PS50111"/>
    </source>
</evidence>
<evidence type="ECO:0000259" key="9">
    <source>
        <dbReference type="PROSITE" id="PS50192"/>
    </source>
</evidence>
<dbReference type="Gene3D" id="1.10.287.950">
    <property type="entry name" value="Methyl-accepting chemotaxis protein"/>
    <property type="match status" value="1"/>
</dbReference>
<organism evidence="11 12">
    <name type="scientific">Vibrio bivalvicida</name>
    <dbReference type="NCBI Taxonomy" id="1276888"/>
    <lineage>
        <taxon>Bacteria</taxon>
        <taxon>Pseudomonadati</taxon>
        <taxon>Pseudomonadota</taxon>
        <taxon>Gammaproteobacteria</taxon>
        <taxon>Vibrionales</taxon>
        <taxon>Vibrionaceae</taxon>
        <taxon>Vibrio</taxon>
        <taxon>Vibrio oreintalis group</taxon>
    </lineage>
</organism>
<dbReference type="Proteomes" id="UP001569151">
    <property type="component" value="Unassembled WGS sequence"/>
</dbReference>
<feature type="transmembrane region" description="Helical" evidence="7">
    <location>
        <begin position="288"/>
        <end position="311"/>
    </location>
</feature>
<accession>A0ABV4MDG6</accession>
<dbReference type="SMART" id="SM00283">
    <property type="entry name" value="MA"/>
    <property type="match status" value="1"/>
</dbReference>
<feature type="transmembrane region" description="Helical" evidence="7">
    <location>
        <begin position="12"/>
        <end position="31"/>
    </location>
</feature>
<dbReference type="PROSITE" id="PS50111">
    <property type="entry name" value="CHEMOTAXIS_TRANSDUC_2"/>
    <property type="match status" value="1"/>
</dbReference>
<evidence type="ECO:0000256" key="6">
    <source>
        <dbReference type="SAM" id="Coils"/>
    </source>
</evidence>
<comment type="caution">
    <text evidence="11">The sequence shown here is derived from an EMBL/GenBank/DDBJ whole genome shotgun (WGS) entry which is preliminary data.</text>
</comment>
<dbReference type="PANTHER" id="PTHR32089:SF120">
    <property type="entry name" value="METHYL-ACCEPTING CHEMOTAXIS PROTEIN TLPQ"/>
    <property type="match status" value="1"/>
</dbReference>
<dbReference type="Gene3D" id="3.30.450.20">
    <property type="entry name" value="PAS domain"/>
    <property type="match status" value="1"/>
</dbReference>
<feature type="coiled-coil region" evidence="6">
    <location>
        <begin position="361"/>
        <end position="395"/>
    </location>
</feature>
<sequence length="639" mass="68654">MATGLSIRHKTILATVMAVILVIVVLISITVSQGQKIILDKTYSQQMPAALGEVSNQIQLELEKPVVVAEVMSQLQPLTDFDGQDSGQISEQLASIKQQFNALTAFFVTTVDDSYYLPSGKLKSMSSSSPDDQWFYGFLSGDKQVELSIDIDDGTGIATVFVNHVVISQGRRVGVTGIGLSLENLGNTVANYSLGDSGRLMLVDKNGEVKVHPNTQQVGKQLLDIGLGALTPELQTLAGTAPVIHESRLEQTSAIVGLMALPQLDWVLVSVQPTAEVLTEINHFIETMIWVGSSVALLFIVISAYMTHILLKPLSTTAQLLLEIGGGGGDLTQRLDESRSDEVGKIAKGYNQFVAYMGNVLQEIERARIELVATINQIDQQANEMKQQIHGQEHNIDQVATAVHEMSASSEEIASNANHTSDNVHKTTLEVKNGLNSVSKTYARTEAMSQQLEQSNQSIEKLSSDINAIDTVLDVISGVSEQTNLLALNAAIEAARAGEQGRGFAVVADEVRTLASRTHESASEIRTIIENLQGLSNTVVSEVSQSHKIGGECLAAAQESEHHLASISNIVEEINQLSAQTATATGQQSQVINEIAPHVESIADVAKSNTQMVSQTSLHCAGLKGNAESLSQLVAKFKF</sequence>
<dbReference type="PANTHER" id="PTHR32089">
    <property type="entry name" value="METHYL-ACCEPTING CHEMOTAXIS PROTEIN MCPB"/>
    <property type="match status" value="1"/>
</dbReference>
<dbReference type="Pfam" id="PF00015">
    <property type="entry name" value="MCPsignal"/>
    <property type="match status" value="1"/>
</dbReference>
<evidence type="ECO:0000313" key="12">
    <source>
        <dbReference type="Proteomes" id="UP001569151"/>
    </source>
</evidence>
<dbReference type="CDD" id="cd06225">
    <property type="entry name" value="HAMP"/>
    <property type="match status" value="1"/>
</dbReference>
<dbReference type="Pfam" id="PF00672">
    <property type="entry name" value="HAMP"/>
    <property type="match status" value="1"/>
</dbReference>
<protein>
    <submittedName>
        <fullName evidence="11">Methyl-accepting chemotaxis protein</fullName>
    </submittedName>
</protein>
<gene>
    <name evidence="11" type="ORF">ACED39_02410</name>
</gene>
<dbReference type="InterPro" id="IPR004090">
    <property type="entry name" value="Chemotax_Me-accpt_rcpt"/>
</dbReference>
<dbReference type="EMBL" id="JBGOOS010000002">
    <property type="protein sequence ID" value="MEZ8207627.1"/>
    <property type="molecule type" value="Genomic_DNA"/>
</dbReference>
<evidence type="ECO:0000256" key="2">
    <source>
        <dbReference type="ARBA" id="ARBA00022519"/>
    </source>
</evidence>
<feature type="domain" description="HAMP" evidence="10">
    <location>
        <begin position="308"/>
        <end position="362"/>
    </location>
</feature>
<keyword evidence="3 5" id="KW-0807">Transducer</keyword>
<keyword evidence="7" id="KW-0472">Membrane</keyword>
<dbReference type="CDD" id="cd11386">
    <property type="entry name" value="MCP_signal"/>
    <property type="match status" value="1"/>
</dbReference>
<feature type="domain" description="T-SNARE coiled-coil homology" evidence="9">
    <location>
        <begin position="554"/>
        <end position="616"/>
    </location>
</feature>
<evidence type="ECO:0000256" key="3">
    <source>
        <dbReference type="ARBA" id="ARBA00023224"/>
    </source>
</evidence>
<dbReference type="InterPro" id="IPR004089">
    <property type="entry name" value="MCPsignal_dom"/>
</dbReference>
<keyword evidence="6" id="KW-0175">Coiled coil</keyword>
<evidence type="ECO:0000256" key="5">
    <source>
        <dbReference type="PROSITE-ProRule" id="PRU00284"/>
    </source>
</evidence>
<evidence type="ECO:0000256" key="4">
    <source>
        <dbReference type="ARBA" id="ARBA00029447"/>
    </source>
</evidence>
<keyword evidence="2" id="KW-1003">Cell membrane</keyword>
<dbReference type="PRINTS" id="PR00260">
    <property type="entry name" value="CHEMTRNSDUCR"/>
</dbReference>
<evidence type="ECO:0000313" key="11">
    <source>
        <dbReference type="EMBL" id="MEZ8207627.1"/>
    </source>
</evidence>
<keyword evidence="7" id="KW-0812">Transmembrane</keyword>
<keyword evidence="7" id="KW-1133">Transmembrane helix</keyword>
<dbReference type="InterPro" id="IPR000727">
    <property type="entry name" value="T_SNARE_dom"/>
</dbReference>
<dbReference type="RefSeq" id="WP_371717578.1">
    <property type="nucleotide sequence ID" value="NZ_JBGOOF010000002.1"/>
</dbReference>
<proteinExistence type="inferred from homology"/>
<dbReference type="SUPFAM" id="SSF58104">
    <property type="entry name" value="Methyl-accepting chemotaxis protein (MCP) signaling domain"/>
    <property type="match status" value="1"/>
</dbReference>
<comment type="similarity">
    <text evidence="4">Belongs to the methyl-accepting chemotaxis (MCP) protein family.</text>
</comment>
<dbReference type="CDD" id="cd12912">
    <property type="entry name" value="PDC2_MCP_like"/>
    <property type="match status" value="1"/>
</dbReference>
<dbReference type="InterPro" id="IPR003660">
    <property type="entry name" value="HAMP_dom"/>
</dbReference>
<reference evidence="11 12" key="1">
    <citation type="submission" date="2024-06" db="EMBL/GenBank/DDBJ databases">
        <authorList>
            <person name="Steensen K."/>
            <person name="Seneca J."/>
            <person name="Bartlau N."/>
            <person name="Yu A.X."/>
            <person name="Polz M.F."/>
        </authorList>
    </citation>
    <scope>NUCLEOTIDE SEQUENCE [LARGE SCALE GENOMIC DNA]</scope>
    <source>
        <strain evidence="11 12">1F146</strain>
    </source>
</reference>
<name>A0ABV4MDG6_9VIBR</name>